<feature type="transmembrane region" description="Helical" evidence="6">
    <location>
        <begin position="720"/>
        <end position="736"/>
    </location>
</feature>
<feature type="transmembrane region" description="Helical" evidence="6">
    <location>
        <begin position="299"/>
        <end position="321"/>
    </location>
</feature>
<dbReference type="NCBIfam" id="TIGR03480">
    <property type="entry name" value="HpnN"/>
    <property type="match status" value="1"/>
</dbReference>
<feature type="transmembrane region" description="Helical" evidence="6">
    <location>
        <begin position="743"/>
        <end position="767"/>
    </location>
</feature>
<evidence type="ECO:0000256" key="2">
    <source>
        <dbReference type="ARBA" id="ARBA00022475"/>
    </source>
</evidence>
<evidence type="ECO:0000256" key="3">
    <source>
        <dbReference type="ARBA" id="ARBA00022692"/>
    </source>
</evidence>
<dbReference type="InterPro" id="IPR017841">
    <property type="entry name" value="Hopanoid_biosynth_HpnN"/>
</dbReference>
<feature type="domain" description="Membrane transport protein MMPL" evidence="7">
    <location>
        <begin position="233"/>
        <end position="430"/>
    </location>
</feature>
<gene>
    <name evidence="8" type="ORF">DOFOFD_03740</name>
</gene>
<evidence type="ECO:0000313" key="8">
    <source>
        <dbReference type="EMBL" id="MEE8658125.1"/>
    </source>
</evidence>
<keyword evidence="9" id="KW-1185">Reference proteome</keyword>
<dbReference type="Gene3D" id="1.20.1640.10">
    <property type="entry name" value="Multidrug efflux transporter AcrB transmembrane domain"/>
    <property type="match status" value="2"/>
</dbReference>
<feature type="transmembrane region" description="Helical" evidence="6">
    <location>
        <begin position="836"/>
        <end position="857"/>
    </location>
</feature>
<evidence type="ECO:0000256" key="6">
    <source>
        <dbReference type="SAM" id="Phobius"/>
    </source>
</evidence>
<evidence type="ECO:0000256" key="1">
    <source>
        <dbReference type="ARBA" id="ARBA00004651"/>
    </source>
</evidence>
<protein>
    <submittedName>
        <fullName evidence="8">RND transporter</fullName>
    </submittedName>
</protein>
<keyword evidence="5 6" id="KW-0472">Membrane</keyword>
<dbReference type="Pfam" id="PF03176">
    <property type="entry name" value="MMPL"/>
    <property type="match status" value="2"/>
</dbReference>
<proteinExistence type="predicted"/>
<comment type="caution">
    <text evidence="8">The sequence shown here is derived from an EMBL/GenBank/DDBJ whole genome shotgun (WGS) entry which is preliminary data.</text>
</comment>
<name>A0ABU7U3G4_9PROT</name>
<dbReference type="Proteomes" id="UP001312908">
    <property type="component" value="Unassembled WGS sequence"/>
</dbReference>
<feature type="transmembrane region" description="Helical" evidence="6">
    <location>
        <begin position="458"/>
        <end position="478"/>
    </location>
</feature>
<keyword evidence="4 6" id="KW-1133">Transmembrane helix</keyword>
<dbReference type="InterPro" id="IPR050545">
    <property type="entry name" value="Mycobact_MmpL"/>
</dbReference>
<feature type="domain" description="Membrane transport protein MMPL" evidence="7">
    <location>
        <begin position="624"/>
        <end position="857"/>
    </location>
</feature>
<sequence length="864" mass="92757">MLAAMLRQLVSFSARRALIVVFCAVILLAGSLFVTVKKLGVTTDTDEMFARSLPWRQHNDVINRLFPGNDDLMVAVIKARIPEEGQATARALAQILSAQHDKFRFVRLPDDDPYLRQHGLLYLEPAALESLLNNIVAAQPFMGTLAADPSARGLFNALGMIGQGLAHGETLPGNMTPQLNGFATALQGAAEGHPTNLSWQRLLTPGTADMTGQYQFVVTKPVLKYNNLQPGGEASDAIHEAVANLPFVKSGDVSVMITGPVQLSDEEFATVAQGMGIGLITSLILVACWLFFAVRSPRVIIPILITLIYGLLITTGFAAIAVGRLNLISVAFAILFVGIAVDFAIQFSVRFRAQEVASTEGNMRVTALGATGFETGHQILVAALATAAGFLAFVPTNFVGVAQLGLIAGIGMLIAFFCTMTILPALLALCRARAGVTETGLQNMAGCDRFLRRYRKSVMSGFAILAVIGMVLLPRLYFDADPLHTKNPHTEGMRALHALQDDPRTSLYSGALVAPNLQIAGEWVKAFDALPIVDSVMWLGMFLPTQQDQKLAMIRDTAAIMLPTLVGVTPLPPPGAVDLREAARQAAENLSIVLKEKRPDDDPLLRIQKALTRLATAPDTTLLESNDALTRFLPEQLQTLQSSLQADEVTLDNLPKTLAENYVTPDGKALLTIQPKSRITSNEALYRFVEDMQRVNKDVAGTAVEVVGSAQTMIHAFTDAAIYAVNMIALILFVILRRLLDVALVLAPLLLSALLTVIIVVTVPITLNYANIIALPLLLGVGVSFNIYFVMNWREGVKSPLASPTARAVLFSALTTGTAFGSLAASQHPGTASMGILLLLSLACTLLATLILVPALLPQRAIDD</sequence>
<evidence type="ECO:0000256" key="4">
    <source>
        <dbReference type="ARBA" id="ARBA00022989"/>
    </source>
</evidence>
<feature type="transmembrane region" description="Helical" evidence="6">
    <location>
        <begin position="327"/>
        <end position="345"/>
    </location>
</feature>
<feature type="transmembrane region" description="Helical" evidence="6">
    <location>
        <begin position="271"/>
        <end position="292"/>
    </location>
</feature>
<feature type="transmembrane region" description="Helical" evidence="6">
    <location>
        <begin position="805"/>
        <end position="824"/>
    </location>
</feature>
<evidence type="ECO:0000256" key="5">
    <source>
        <dbReference type="ARBA" id="ARBA00023136"/>
    </source>
</evidence>
<dbReference type="RefSeq" id="WP_394819701.1">
    <property type="nucleotide sequence ID" value="NZ_JAWJZY010000002.1"/>
</dbReference>
<organism evidence="8 9">
    <name type="scientific">Sorlinia euscelidii</name>
    <dbReference type="NCBI Taxonomy" id="3081148"/>
    <lineage>
        <taxon>Bacteria</taxon>
        <taxon>Pseudomonadati</taxon>
        <taxon>Pseudomonadota</taxon>
        <taxon>Alphaproteobacteria</taxon>
        <taxon>Acetobacterales</taxon>
        <taxon>Acetobacteraceae</taxon>
        <taxon>Sorlinia</taxon>
    </lineage>
</organism>
<evidence type="ECO:0000259" key="7">
    <source>
        <dbReference type="Pfam" id="PF03176"/>
    </source>
</evidence>
<dbReference type="PANTHER" id="PTHR33406:SF13">
    <property type="entry name" value="MEMBRANE PROTEIN YDFJ"/>
    <property type="match status" value="1"/>
</dbReference>
<dbReference type="PANTHER" id="PTHR33406">
    <property type="entry name" value="MEMBRANE PROTEIN MJ1562-RELATED"/>
    <property type="match status" value="1"/>
</dbReference>
<dbReference type="EMBL" id="JAWJZY010000002">
    <property type="protein sequence ID" value="MEE8658125.1"/>
    <property type="molecule type" value="Genomic_DNA"/>
</dbReference>
<feature type="transmembrane region" description="Helical" evidence="6">
    <location>
        <begin position="773"/>
        <end position="793"/>
    </location>
</feature>
<reference evidence="8 9" key="1">
    <citation type="submission" date="2023-10" db="EMBL/GenBank/DDBJ databases">
        <title>Sorlinia euscelidii gen. nov., sp. nov., an acetic acid bacteria isolated from the gut of Euscelidius variegatus emitter.</title>
        <authorList>
            <person name="Michoud G."/>
            <person name="Marasco R."/>
            <person name="Seferji K."/>
            <person name="Gonella E."/>
            <person name="Garuglieri E."/>
            <person name="Alma A."/>
            <person name="Mapelli F."/>
            <person name="Borin S."/>
            <person name="Daffonchio D."/>
            <person name="Crotti E."/>
        </authorList>
    </citation>
    <scope>NUCLEOTIDE SEQUENCE [LARGE SCALE GENOMIC DNA]</scope>
    <source>
        <strain evidence="8 9">EV16P</strain>
    </source>
</reference>
<dbReference type="InterPro" id="IPR004869">
    <property type="entry name" value="MMPL_dom"/>
</dbReference>
<accession>A0ABU7U3G4</accession>
<keyword evidence="3 6" id="KW-0812">Transmembrane</keyword>
<feature type="transmembrane region" description="Helical" evidence="6">
    <location>
        <begin position="379"/>
        <end position="398"/>
    </location>
</feature>
<evidence type="ECO:0000313" key="9">
    <source>
        <dbReference type="Proteomes" id="UP001312908"/>
    </source>
</evidence>
<feature type="transmembrane region" description="Helical" evidence="6">
    <location>
        <begin position="404"/>
        <end position="429"/>
    </location>
</feature>
<keyword evidence="2" id="KW-1003">Cell membrane</keyword>
<dbReference type="SUPFAM" id="SSF82866">
    <property type="entry name" value="Multidrug efflux transporter AcrB transmembrane domain"/>
    <property type="match status" value="2"/>
</dbReference>
<comment type="subcellular location">
    <subcellularLocation>
        <location evidence="1">Cell membrane</location>
        <topology evidence="1">Multi-pass membrane protein</topology>
    </subcellularLocation>
</comment>